<evidence type="ECO:0000256" key="10">
    <source>
        <dbReference type="ARBA" id="ARBA00023242"/>
    </source>
</evidence>
<evidence type="ECO:0000256" key="11">
    <source>
        <dbReference type="PROSITE-ProRule" id="PRU00221"/>
    </source>
</evidence>
<dbReference type="InterPro" id="IPR037289">
    <property type="entry name" value="Elp2"/>
</dbReference>
<dbReference type="FunFam" id="2.130.10.10:FF:000400">
    <property type="entry name" value="Elongator acetyltransferase complex subunit 2"/>
    <property type="match status" value="1"/>
</dbReference>
<feature type="repeat" description="WD" evidence="11">
    <location>
        <begin position="684"/>
        <end position="725"/>
    </location>
</feature>
<dbReference type="Proteomes" id="UP001344447">
    <property type="component" value="Unassembled WGS sequence"/>
</dbReference>
<dbReference type="InterPro" id="IPR015943">
    <property type="entry name" value="WD40/YVTN_repeat-like_dom_sf"/>
</dbReference>
<evidence type="ECO:0000256" key="12">
    <source>
        <dbReference type="SAM" id="MobiDB-lite"/>
    </source>
</evidence>
<name>A0AAN7YSQ6_9MYCE</name>
<reference evidence="13 14" key="1">
    <citation type="submission" date="2023-11" db="EMBL/GenBank/DDBJ databases">
        <title>Dfirmibasis_genome.</title>
        <authorList>
            <person name="Edelbroek B."/>
            <person name="Kjellin J."/>
            <person name="Jerlstrom-Hultqvist J."/>
            <person name="Soderbom F."/>
        </authorList>
    </citation>
    <scope>NUCLEOTIDE SEQUENCE [LARGE SCALE GENOMIC DNA]</scope>
    <source>
        <strain evidence="13 14">TNS-C-14</strain>
    </source>
</reference>
<evidence type="ECO:0000256" key="2">
    <source>
        <dbReference type="ARBA" id="ARBA00004496"/>
    </source>
</evidence>
<dbReference type="PROSITE" id="PS50294">
    <property type="entry name" value="WD_REPEATS_REGION"/>
    <property type="match status" value="3"/>
</dbReference>
<comment type="similarity">
    <text evidence="4">Belongs to the WD repeat ELP2 family.</text>
</comment>
<keyword evidence="9" id="KW-0677">Repeat</keyword>
<feature type="repeat" description="WD" evidence="11">
    <location>
        <begin position="734"/>
        <end position="775"/>
    </location>
</feature>
<dbReference type="Gene3D" id="2.130.10.10">
    <property type="entry name" value="YVTN repeat-like/Quinoprotein amine dehydrogenase"/>
    <property type="match status" value="5"/>
</dbReference>
<evidence type="ECO:0000256" key="1">
    <source>
        <dbReference type="ARBA" id="ARBA00004123"/>
    </source>
</evidence>
<feature type="region of interest" description="Disordered" evidence="12">
    <location>
        <begin position="539"/>
        <end position="591"/>
    </location>
</feature>
<evidence type="ECO:0000256" key="4">
    <source>
        <dbReference type="ARBA" id="ARBA00005881"/>
    </source>
</evidence>
<organism evidence="13 14">
    <name type="scientific">Dictyostelium firmibasis</name>
    <dbReference type="NCBI Taxonomy" id="79012"/>
    <lineage>
        <taxon>Eukaryota</taxon>
        <taxon>Amoebozoa</taxon>
        <taxon>Evosea</taxon>
        <taxon>Eumycetozoa</taxon>
        <taxon>Dictyostelia</taxon>
        <taxon>Dictyosteliales</taxon>
        <taxon>Dictyosteliaceae</taxon>
        <taxon>Dictyostelium</taxon>
    </lineage>
</organism>
<dbReference type="GO" id="GO:0005737">
    <property type="term" value="C:cytoplasm"/>
    <property type="evidence" value="ECO:0007669"/>
    <property type="project" value="UniProtKB-SubCell"/>
</dbReference>
<feature type="repeat" description="WD" evidence="11">
    <location>
        <begin position="435"/>
        <end position="467"/>
    </location>
</feature>
<evidence type="ECO:0000256" key="7">
    <source>
        <dbReference type="ARBA" id="ARBA00022574"/>
    </source>
</evidence>
<comment type="caution">
    <text evidence="13">The sequence shown here is derived from an EMBL/GenBank/DDBJ whole genome shotgun (WGS) entry which is preliminary data.</text>
</comment>
<sequence length="888" mass="99378">MNVSSDVDFISVGCNCLGDCLVWGQNKLAAYGAQNFVALFDPVGSKVLATLPGHKDRVNHICWVPNVNEEYKNRYSSSENEILSCSSDNTIISWKQIKGGLNYQYKVVEVLKGHSDSVTNISVLDFPDGSLLMCSTSADNTVKLWRRESLSKENIDTDTLPKWECIQSIDFTPKCMECSSLGFIPGTTIPLLALGGLEPKIHIFIQNLDSKTMQFKKLMSLQGHQDWIRSLSFKSIQVNNNNNEGKDEEEEELILASSSQDFKIRLWKISKFTAEKQRQQQLDESGNGGANLLGSLSTQLSGVTSLSTKGYLFNCDSNKYIILLDAVLSGHDDWVYSIHWAPARKDTITGKKVQEQMLISASMDKTAIVWRPDRTTGIWIDDSRVGDMGGNILGQYGAVFSPCSQYILSHGYNGAFHFWKQSLTQKSFWEPQIVVSGHFGPVQDLMWSPDYSYFISCSTDRTLRLFSEWKRNKLENNKQQTISWNEIARPQIHGYDLECFTFINKKTHVIVSGAEEKIMRAFVGSQNFVDTLSNISKVQPVNDGTQRPLAANQPSLGLSNKPYFTGGDNNNNNNNNENNGDENNTEMKMGGGGEEGGEGMDTGYFEDEIPFNPEVLSEPPFEEHLLQSSLWPEIHKFYGHGNEMIAVACSADGMYLASSCRASSADQATVRIWNVSNWKESANLKGHTLTVVNLSFSHNSKYLLGVSRDRMWSLWERSSDNNATEPFVKVISAPKAHGRIIWSGSWSHDDRFFATGARDKLVKVWNLQNIKDIKNACASTLPPFGSGVTCVEFAPKSLKFTGEQGDHLLAVGEDDGKITIWKSTTSTSNPNALDWTCVHTISPLISHTLDVRRIRWRDTPIINDNSLTYQIVTCSVDHSVRIFNIKFD</sequence>
<dbReference type="GO" id="GO:0002098">
    <property type="term" value="P:tRNA wobble uridine modification"/>
    <property type="evidence" value="ECO:0007669"/>
    <property type="project" value="InterPro"/>
</dbReference>
<dbReference type="InterPro" id="IPR036322">
    <property type="entry name" value="WD40_repeat_dom_sf"/>
</dbReference>
<dbReference type="PANTHER" id="PTHR44111">
    <property type="entry name" value="ELONGATOR COMPLEX PROTEIN 2"/>
    <property type="match status" value="1"/>
</dbReference>
<keyword evidence="14" id="KW-1185">Reference proteome</keyword>
<evidence type="ECO:0000256" key="3">
    <source>
        <dbReference type="ARBA" id="ARBA00005043"/>
    </source>
</evidence>
<accession>A0AAN7YSQ6</accession>
<keyword evidence="10" id="KW-0539">Nucleus</keyword>
<dbReference type="PANTHER" id="PTHR44111:SF1">
    <property type="entry name" value="ELONGATOR COMPLEX PROTEIN 2"/>
    <property type="match status" value="1"/>
</dbReference>
<proteinExistence type="inferred from homology"/>
<dbReference type="SUPFAM" id="SSF50978">
    <property type="entry name" value="WD40 repeat-like"/>
    <property type="match status" value="3"/>
</dbReference>
<keyword evidence="7 11" id="KW-0853">WD repeat</keyword>
<gene>
    <name evidence="13" type="ORF">RB653_002479</name>
</gene>
<evidence type="ECO:0000256" key="9">
    <source>
        <dbReference type="ARBA" id="ARBA00022737"/>
    </source>
</evidence>
<dbReference type="GO" id="GO:0033588">
    <property type="term" value="C:elongator holoenzyme complex"/>
    <property type="evidence" value="ECO:0007669"/>
    <property type="project" value="InterPro"/>
</dbReference>
<comment type="subcellular location">
    <subcellularLocation>
        <location evidence="2">Cytoplasm</location>
    </subcellularLocation>
    <subcellularLocation>
        <location evidence="1">Nucleus</location>
    </subcellularLocation>
</comment>
<keyword evidence="6" id="KW-0963">Cytoplasm</keyword>
<dbReference type="Pfam" id="PF00400">
    <property type="entry name" value="WD40"/>
    <property type="match status" value="8"/>
</dbReference>
<evidence type="ECO:0000256" key="6">
    <source>
        <dbReference type="ARBA" id="ARBA00022490"/>
    </source>
</evidence>
<dbReference type="PROSITE" id="PS50082">
    <property type="entry name" value="WD_REPEATS_2"/>
    <property type="match status" value="4"/>
</dbReference>
<dbReference type="EMBL" id="JAVFKY010000004">
    <property type="protein sequence ID" value="KAK5577536.1"/>
    <property type="molecule type" value="Genomic_DNA"/>
</dbReference>
<evidence type="ECO:0000313" key="13">
    <source>
        <dbReference type="EMBL" id="KAK5577536.1"/>
    </source>
</evidence>
<comment type="pathway">
    <text evidence="3">tRNA modification; 5-methoxycarbonylmethyl-2-thiouridine-tRNA biosynthesis.</text>
</comment>
<feature type="compositionally biased region" description="Low complexity" evidence="12">
    <location>
        <begin position="566"/>
        <end position="578"/>
    </location>
</feature>
<feature type="repeat" description="WD" evidence="11">
    <location>
        <begin position="111"/>
        <end position="145"/>
    </location>
</feature>
<dbReference type="AlphaFoldDB" id="A0AAN7YSQ6"/>
<evidence type="ECO:0000256" key="8">
    <source>
        <dbReference type="ARBA" id="ARBA00022694"/>
    </source>
</evidence>
<dbReference type="InterPro" id="IPR001680">
    <property type="entry name" value="WD40_rpt"/>
</dbReference>
<evidence type="ECO:0000256" key="5">
    <source>
        <dbReference type="ARBA" id="ARBA00020267"/>
    </source>
</evidence>
<evidence type="ECO:0000313" key="14">
    <source>
        <dbReference type="Proteomes" id="UP001344447"/>
    </source>
</evidence>
<protein>
    <recommendedName>
        <fullName evidence="5">Elongator complex protein 2</fullName>
    </recommendedName>
</protein>
<keyword evidence="8" id="KW-0819">tRNA processing</keyword>
<dbReference type="GO" id="GO:0005634">
    <property type="term" value="C:nucleus"/>
    <property type="evidence" value="ECO:0007669"/>
    <property type="project" value="UniProtKB-SubCell"/>
</dbReference>
<dbReference type="SMART" id="SM00320">
    <property type="entry name" value="WD40"/>
    <property type="match status" value="11"/>
</dbReference>